<dbReference type="EMBL" id="BRXS01000002">
    <property type="protein sequence ID" value="GLC24477.1"/>
    <property type="molecule type" value="Genomic_DNA"/>
</dbReference>
<dbReference type="Proteomes" id="UP001161325">
    <property type="component" value="Unassembled WGS sequence"/>
</dbReference>
<evidence type="ECO:0000259" key="8">
    <source>
        <dbReference type="PROSITE" id="PS50110"/>
    </source>
</evidence>
<comment type="caution">
    <text evidence="9">The sequence shown here is derived from an EMBL/GenBank/DDBJ whole genome shotgun (WGS) entry which is preliminary data.</text>
</comment>
<dbReference type="AlphaFoldDB" id="A0AA37V1Y5"/>
<dbReference type="SUPFAM" id="SSF52172">
    <property type="entry name" value="CheY-like"/>
    <property type="match status" value="2"/>
</dbReference>
<dbReference type="GO" id="GO:0000155">
    <property type="term" value="F:phosphorelay sensor kinase activity"/>
    <property type="evidence" value="ECO:0007669"/>
    <property type="project" value="InterPro"/>
</dbReference>
<dbReference type="InterPro" id="IPR004358">
    <property type="entry name" value="Sig_transdc_His_kin-like_C"/>
</dbReference>
<feature type="modified residue" description="4-aspartylphosphate" evidence="6">
    <location>
        <position position="599"/>
    </location>
</feature>
<evidence type="ECO:0000313" key="9">
    <source>
        <dbReference type="EMBL" id="GLC24477.1"/>
    </source>
</evidence>
<dbReference type="Gene3D" id="3.40.50.2300">
    <property type="match status" value="2"/>
</dbReference>
<dbReference type="PRINTS" id="PR00344">
    <property type="entry name" value="BCTRLSENSOR"/>
</dbReference>
<evidence type="ECO:0000313" key="10">
    <source>
        <dbReference type="Proteomes" id="UP001161325"/>
    </source>
</evidence>
<reference evidence="9" key="1">
    <citation type="submission" date="2022-08" db="EMBL/GenBank/DDBJ databases">
        <title>Draft genome sequencing of Roseisolibacter agri AW1220.</title>
        <authorList>
            <person name="Tobiishi Y."/>
            <person name="Tonouchi A."/>
        </authorList>
    </citation>
    <scope>NUCLEOTIDE SEQUENCE</scope>
    <source>
        <strain evidence="9">AW1220</strain>
    </source>
</reference>
<dbReference type="Gene3D" id="1.10.287.130">
    <property type="match status" value="1"/>
</dbReference>
<evidence type="ECO:0000256" key="1">
    <source>
        <dbReference type="ARBA" id="ARBA00000085"/>
    </source>
</evidence>
<evidence type="ECO:0000256" key="3">
    <source>
        <dbReference type="ARBA" id="ARBA00022553"/>
    </source>
</evidence>
<dbReference type="CDD" id="cd00156">
    <property type="entry name" value="REC"/>
    <property type="match status" value="1"/>
</dbReference>
<evidence type="ECO:0000256" key="6">
    <source>
        <dbReference type="PROSITE-ProRule" id="PRU00169"/>
    </source>
</evidence>
<dbReference type="PANTHER" id="PTHR43047">
    <property type="entry name" value="TWO-COMPONENT HISTIDINE PROTEIN KINASE"/>
    <property type="match status" value="1"/>
</dbReference>
<keyword evidence="10" id="KW-1185">Reference proteome</keyword>
<comment type="catalytic activity">
    <reaction evidence="1">
        <text>ATP + protein L-histidine = ADP + protein N-phospho-L-histidine.</text>
        <dbReference type="EC" id="2.7.13.3"/>
    </reaction>
</comment>
<dbReference type="InterPro" id="IPR003661">
    <property type="entry name" value="HisK_dim/P_dom"/>
</dbReference>
<keyword evidence="3 6" id="KW-0597">Phosphoprotein</keyword>
<feature type="domain" description="Response regulatory" evidence="8">
    <location>
        <begin position="550"/>
        <end position="671"/>
    </location>
</feature>
<dbReference type="InterPro" id="IPR011006">
    <property type="entry name" value="CheY-like_superfamily"/>
</dbReference>
<sequence>MTSAPPHDPFEALSREAALRCAPDGTVHWADARAARLFGLAEGRRLADVLMAGSEDKAQRLLDAARRDRVRDWELQLVDPEGVPRAVRFAAGPAGDGEIAIVCSASPEDVATQLQQMGDTLEELSRLQRESSRQAREILSGRAEISRLGTDLDDAGRGMRALYDELAESADSLKVATESRGRLVADMGHELRAPLSSILGLAKLLASGIDGTLAPEQERQVAFIRRSAEEMLELVNDLLDLSRIDAGKLRLRPAPFTVDALFALLRGQLRPLVADGAVTLTFADETGGRVIESDEGKVAQVLRNYITNALKFTEHGSVTVSARVDDEGMLRFAVRDTGIGISAPDQALVWDEFTQLDTPMHRKHKGSGLGLSLVRKLATVLGGEAGLESQPGVGTTAWLTMPVLHPDVAQLAAMRERGAHLSAGEAPVLVLEDDPQEMFVYERYLAGSGFRVIPARSVAEAREAVRHVTPAAVVLDVMLDGETSWQFLEELKRDPRLCDVPALVVTVLDRERKARALGASEFFVKPVEQQWLLRKLQSLASQRADRQVRTVLVIDDDDVSRYLVRRLLAETPYRVIEAADGPDGVVMAREQRPDVIILDFVLRTATAFDVLDQLKLDPDTRGIPVVVSTSRQLAEEERRRLATDTAAIMSKDRLSREVALARIRDALTLAVGTQGV</sequence>
<dbReference type="SMART" id="SM00387">
    <property type="entry name" value="HATPase_c"/>
    <property type="match status" value="1"/>
</dbReference>
<dbReference type="PROSITE" id="PS50110">
    <property type="entry name" value="RESPONSE_REGULATORY"/>
    <property type="match status" value="2"/>
</dbReference>
<dbReference type="SUPFAM" id="SSF55874">
    <property type="entry name" value="ATPase domain of HSP90 chaperone/DNA topoisomerase II/histidine kinase"/>
    <property type="match status" value="1"/>
</dbReference>
<dbReference type="InterPro" id="IPR036890">
    <property type="entry name" value="HATPase_C_sf"/>
</dbReference>
<keyword evidence="5" id="KW-0418">Kinase</keyword>
<dbReference type="InterPro" id="IPR003594">
    <property type="entry name" value="HATPase_dom"/>
</dbReference>
<dbReference type="Pfam" id="PF02518">
    <property type="entry name" value="HATPase_c"/>
    <property type="match status" value="1"/>
</dbReference>
<dbReference type="CDD" id="cd00082">
    <property type="entry name" value="HisKA"/>
    <property type="match status" value="1"/>
</dbReference>
<dbReference type="InterPro" id="IPR036097">
    <property type="entry name" value="HisK_dim/P_sf"/>
</dbReference>
<evidence type="ECO:0000256" key="4">
    <source>
        <dbReference type="ARBA" id="ARBA00022679"/>
    </source>
</evidence>
<dbReference type="PANTHER" id="PTHR43047:SF72">
    <property type="entry name" value="OSMOSENSING HISTIDINE PROTEIN KINASE SLN1"/>
    <property type="match status" value="1"/>
</dbReference>
<dbReference type="GO" id="GO:0009927">
    <property type="term" value="F:histidine phosphotransfer kinase activity"/>
    <property type="evidence" value="ECO:0007669"/>
    <property type="project" value="TreeGrafter"/>
</dbReference>
<evidence type="ECO:0000259" key="7">
    <source>
        <dbReference type="PROSITE" id="PS50109"/>
    </source>
</evidence>
<dbReference type="Pfam" id="PF00072">
    <property type="entry name" value="Response_reg"/>
    <property type="match status" value="2"/>
</dbReference>
<evidence type="ECO:0000256" key="2">
    <source>
        <dbReference type="ARBA" id="ARBA00012438"/>
    </source>
</evidence>
<evidence type="ECO:0000256" key="5">
    <source>
        <dbReference type="ARBA" id="ARBA00022777"/>
    </source>
</evidence>
<dbReference type="SUPFAM" id="SSF47384">
    <property type="entry name" value="Homodimeric domain of signal transducing histidine kinase"/>
    <property type="match status" value="1"/>
</dbReference>
<dbReference type="InterPro" id="IPR001789">
    <property type="entry name" value="Sig_transdc_resp-reg_receiver"/>
</dbReference>
<dbReference type="GO" id="GO:0005886">
    <property type="term" value="C:plasma membrane"/>
    <property type="evidence" value="ECO:0007669"/>
    <property type="project" value="TreeGrafter"/>
</dbReference>
<feature type="domain" description="Response regulatory" evidence="8">
    <location>
        <begin position="427"/>
        <end position="540"/>
    </location>
</feature>
<dbReference type="SMART" id="SM00448">
    <property type="entry name" value="REC"/>
    <property type="match status" value="2"/>
</dbReference>
<dbReference type="Pfam" id="PF00512">
    <property type="entry name" value="HisKA"/>
    <property type="match status" value="1"/>
</dbReference>
<keyword evidence="4" id="KW-0808">Transferase</keyword>
<dbReference type="SMART" id="SM00388">
    <property type="entry name" value="HisKA"/>
    <property type="match status" value="1"/>
</dbReference>
<name>A0AA37V1Y5_9BACT</name>
<organism evidence="9 10">
    <name type="scientific">Roseisolibacter agri</name>
    <dbReference type="NCBI Taxonomy" id="2014610"/>
    <lineage>
        <taxon>Bacteria</taxon>
        <taxon>Pseudomonadati</taxon>
        <taxon>Gemmatimonadota</taxon>
        <taxon>Gemmatimonadia</taxon>
        <taxon>Gemmatimonadales</taxon>
        <taxon>Gemmatimonadaceae</taxon>
        <taxon>Roseisolibacter</taxon>
    </lineage>
</organism>
<dbReference type="InterPro" id="IPR005467">
    <property type="entry name" value="His_kinase_dom"/>
</dbReference>
<accession>A0AA37V1Y5</accession>
<dbReference type="CDD" id="cd16922">
    <property type="entry name" value="HATPase_EvgS-ArcB-TorS-like"/>
    <property type="match status" value="1"/>
</dbReference>
<feature type="modified residue" description="4-aspartylphosphate" evidence="6">
    <location>
        <position position="476"/>
    </location>
</feature>
<proteinExistence type="predicted"/>
<gene>
    <name evidence="9" type="ORF">rosag_09900</name>
</gene>
<dbReference type="RefSeq" id="WP_284348926.1">
    <property type="nucleotide sequence ID" value="NZ_BRXS01000002.1"/>
</dbReference>
<protein>
    <recommendedName>
        <fullName evidence="2">histidine kinase</fullName>
        <ecNumber evidence="2">2.7.13.3</ecNumber>
    </recommendedName>
</protein>
<dbReference type="PROSITE" id="PS50109">
    <property type="entry name" value="HIS_KIN"/>
    <property type="match status" value="1"/>
</dbReference>
<dbReference type="EC" id="2.7.13.3" evidence="2"/>
<dbReference type="Gene3D" id="3.30.565.10">
    <property type="entry name" value="Histidine kinase-like ATPase, C-terminal domain"/>
    <property type="match status" value="1"/>
</dbReference>
<feature type="domain" description="Histidine kinase" evidence="7">
    <location>
        <begin position="186"/>
        <end position="405"/>
    </location>
</feature>